<evidence type="ECO:0000313" key="7">
    <source>
        <dbReference type="EMBL" id="GGB73727.1"/>
    </source>
</evidence>
<evidence type="ECO:0000256" key="2">
    <source>
        <dbReference type="ARBA" id="ARBA00022723"/>
    </source>
</evidence>
<organism evidence="7 8">
    <name type="scientific">Henriciella pelagia</name>
    <dbReference type="NCBI Taxonomy" id="1977912"/>
    <lineage>
        <taxon>Bacteria</taxon>
        <taxon>Pseudomonadati</taxon>
        <taxon>Pseudomonadota</taxon>
        <taxon>Alphaproteobacteria</taxon>
        <taxon>Hyphomonadales</taxon>
        <taxon>Hyphomonadaceae</taxon>
        <taxon>Henriciella</taxon>
    </lineage>
</organism>
<evidence type="ECO:0000256" key="5">
    <source>
        <dbReference type="ARBA" id="ARBA00023004"/>
    </source>
</evidence>
<keyword evidence="8" id="KW-1185">Reference proteome</keyword>
<evidence type="ECO:0000256" key="4">
    <source>
        <dbReference type="ARBA" id="ARBA00023002"/>
    </source>
</evidence>
<dbReference type="PANTHER" id="PTHR30468:SF1">
    <property type="entry name" value="ALPHA-KETOGLUTARATE-DEPENDENT SULFONATE DIOXYGENASE"/>
    <property type="match status" value="1"/>
</dbReference>
<feature type="domain" description="TauD/TfdA-like" evidence="6">
    <location>
        <begin position="6"/>
        <end position="273"/>
    </location>
</feature>
<proteinExistence type="inferred from homology"/>
<dbReference type="InterPro" id="IPR003819">
    <property type="entry name" value="TauD/TfdA-like"/>
</dbReference>
<dbReference type="PANTHER" id="PTHR30468">
    <property type="entry name" value="ALPHA-KETOGLUTARATE-DEPENDENT SULFONATE DIOXYGENASE"/>
    <property type="match status" value="1"/>
</dbReference>
<gene>
    <name evidence="7" type="primary">tauD</name>
    <name evidence="7" type="ORF">GCM10011503_23060</name>
</gene>
<keyword evidence="3 7" id="KW-0223">Dioxygenase</keyword>
<dbReference type="InterPro" id="IPR051323">
    <property type="entry name" value="AtsK-like"/>
</dbReference>
<dbReference type="SUPFAM" id="SSF51197">
    <property type="entry name" value="Clavaminate synthase-like"/>
    <property type="match status" value="1"/>
</dbReference>
<dbReference type="Proteomes" id="UP000628854">
    <property type="component" value="Unassembled WGS sequence"/>
</dbReference>
<dbReference type="GO" id="GO:0051213">
    <property type="term" value="F:dioxygenase activity"/>
    <property type="evidence" value="ECO:0007669"/>
    <property type="project" value="UniProtKB-KW"/>
</dbReference>
<evidence type="ECO:0000256" key="3">
    <source>
        <dbReference type="ARBA" id="ARBA00022964"/>
    </source>
</evidence>
<evidence type="ECO:0000256" key="1">
    <source>
        <dbReference type="ARBA" id="ARBA00005896"/>
    </source>
</evidence>
<reference evidence="8" key="1">
    <citation type="journal article" date="2019" name="Int. J. Syst. Evol. Microbiol.">
        <title>The Global Catalogue of Microorganisms (GCM) 10K type strain sequencing project: providing services to taxonomists for standard genome sequencing and annotation.</title>
        <authorList>
            <consortium name="The Broad Institute Genomics Platform"/>
            <consortium name="The Broad Institute Genome Sequencing Center for Infectious Disease"/>
            <person name="Wu L."/>
            <person name="Ma J."/>
        </authorList>
    </citation>
    <scope>NUCLEOTIDE SEQUENCE [LARGE SCALE GENOMIC DNA]</scope>
    <source>
        <strain evidence="8">CGMCC 1.15928</strain>
    </source>
</reference>
<evidence type="ECO:0000313" key="8">
    <source>
        <dbReference type="Proteomes" id="UP000628854"/>
    </source>
</evidence>
<dbReference type="InterPro" id="IPR042098">
    <property type="entry name" value="TauD-like_sf"/>
</dbReference>
<name>A0ABQ1JS99_9PROT</name>
<keyword evidence="5" id="KW-0408">Iron</keyword>
<keyword evidence="4" id="KW-0560">Oxidoreductase</keyword>
<keyword evidence="2" id="KW-0479">Metal-binding</keyword>
<comment type="similarity">
    <text evidence="1">Belongs to the TfdA dioxygenase family.</text>
</comment>
<comment type="caution">
    <text evidence="7">The sequence shown here is derived from an EMBL/GenBank/DDBJ whole genome shotgun (WGS) entry which is preliminary data.</text>
</comment>
<dbReference type="EMBL" id="BMKF01000002">
    <property type="protein sequence ID" value="GGB73727.1"/>
    <property type="molecule type" value="Genomic_DNA"/>
</dbReference>
<dbReference type="Pfam" id="PF02668">
    <property type="entry name" value="TauD"/>
    <property type="match status" value="1"/>
</dbReference>
<dbReference type="Gene3D" id="3.60.130.10">
    <property type="entry name" value="Clavaminate synthase-like"/>
    <property type="match status" value="1"/>
</dbReference>
<evidence type="ECO:0000259" key="6">
    <source>
        <dbReference type="Pfam" id="PF02668"/>
    </source>
</evidence>
<protein>
    <submittedName>
        <fullName evidence="7">Alpha-ketoglutarate-dependent taurine dioxygenase</fullName>
    </submittedName>
</protein>
<accession>A0ABQ1JS99</accession>
<sequence length="280" mass="31755">MARTIEVQPISGALGAEIVGVDLAGELSNEAFDAVHRAFLDHHVIFFRDQNNLTPEKHKAFGRRFGTLNVHPYVKGMDGHPEILEIIKEPEEKTNFGGGWHTDMSFLEEPALGSILHAIEVPPCGGDTLWANQHMAYDALSDGLKQTLGGLTAIHSAKGEYGPKGQSAHNRQSMDTTMAPDAPEFEHPVVRTHPETGRKGLYVNPAFTMHFKGWTRRESRPLLNYLFEHCRQEQFTCRFRWEAGSVAFWDNRSTWHFALNDYQGHRRHMRRVTVNGDRPF</sequence>